<accession>A0ABS1NPE3</accession>
<feature type="chain" id="PRO_5046896806" evidence="1">
    <location>
        <begin position="25"/>
        <end position="77"/>
    </location>
</feature>
<evidence type="ECO:0000313" key="2">
    <source>
        <dbReference type="EMBL" id="MBL1101804.1"/>
    </source>
</evidence>
<keyword evidence="3" id="KW-1185">Reference proteome</keyword>
<proteinExistence type="predicted"/>
<sequence length="77" mass="7972">MRAFIGAALGPLLLTGISAATAQAAPPNYSIAVARTPAVETVYANTDAAVGCKLITIMCVDVRARVNVHSMTLKTNK</sequence>
<gene>
    <name evidence="2" type="ORF">JK363_35230</name>
</gene>
<keyword evidence="1" id="KW-0732">Signal</keyword>
<dbReference type="Proteomes" id="UP000634229">
    <property type="component" value="Unassembled WGS sequence"/>
</dbReference>
<evidence type="ECO:0000256" key="1">
    <source>
        <dbReference type="SAM" id="SignalP"/>
    </source>
</evidence>
<protein>
    <submittedName>
        <fullName evidence="2">Uncharacterized protein</fullName>
    </submittedName>
</protein>
<feature type="signal peptide" evidence="1">
    <location>
        <begin position="1"/>
        <end position="24"/>
    </location>
</feature>
<reference evidence="2 3" key="1">
    <citation type="submission" date="2021-01" db="EMBL/GenBank/DDBJ databases">
        <title>WGS of actinomycetes isolated from Thailand.</title>
        <authorList>
            <person name="Thawai C."/>
        </authorList>
    </citation>
    <scope>NUCLEOTIDE SEQUENCE [LARGE SCALE GENOMIC DNA]</scope>
    <source>
        <strain evidence="2 3">CA1R205</strain>
    </source>
</reference>
<comment type="caution">
    <text evidence="2">The sequence shown here is derived from an EMBL/GenBank/DDBJ whole genome shotgun (WGS) entry which is preliminary data.</text>
</comment>
<organism evidence="2 3">
    <name type="scientific">Streptomyces coffeae</name>
    <dbReference type="NCBI Taxonomy" id="621382"/>
    <lineage>
        <taxon>Bacteria</taxon>
        <taxon>Bacillati</taxon>
        <taxon>Actinomycetota</taxon>
        <taxon>Actinomycetes</taxon>
        <taxon>Kitasatosporales</taxon>
        <taxon>Streptomycetaceae</taxon>
        <taxon>Streptomyces</taxon>
    </lineage>
</organism>
<dbReference type="EMBL" id="JAERRF010000033">
    <property type="protein sequence ID" value="MBL1101804.1"/>
    <property type="molecule type" value="Genomic_DNA"/>
</dbReference>
<evidence type="ECO:0000313" key="3">
    <source>
        <dbReference type="Proteomes" id="UP000634229"/>
    </source>
</evidence>
<name>A0ABS1NPE3_9ACTN</name>
<dbReference type="RefSeq" id="WP_201881633.1">
    <property type="nucleotide sequence ID" value="NZ_JAERRF010000033.1"/>
</dbReference>